<proteinExistence type="predicted"/>
<feature type="compositionally biased region" description="Basic residues" evidence="2">
    <location>
        <begin position="199"/>
        <end position="209"/>
    </location>
</feature>
<name>A0A2U9R9H7_PICKU</name>
<dbReference type="EMBL" id="CP028776">
    <property type="protein sequence ID" value="AWU77549.1"/>
    <property type="molecule type" value="Genomic_DNA"/>
</dbReference>
<protein>
    <recommendedName>
        <fullName evidence="5">HDA1 complex subunit 2</fullName>
    </recommendedName>
</protein>
<accession>A0A2U9R9H7</accession>
<evidence type="ECO:0008006" key="5">
    <source>
        <dbReference type="Google" id="ProtNLM"/>
    </source>
</evidence>
<dbReference type="OrthoDB" id="4034449at2759"/>
<dbReference type="Proteomes" id="UP000249293">
    <property type="component" value="Chromosome 4"/>
</dbReference>
<organism evidence="3 4">
    <name type="scientific">Pichia kudriavzevii</name>
    <name type="common">Yeast</name>
    <name type="synonym">Issatchenkia orientalis</name>
    <dbReference type="NCBI Taxonomy" id="4909"/>
    <lineage>
        <taxon>Eukaryota</taxon>
        <taxon>Fungi</taxon>
        <taxon>Dikarya</taxon>
        <taxon>Ascomycota</taxon>
        <taxon>Saccharomycotina</taxon>
        <taxon>Pichiomycetes</taxon>
        <taxon>Pichiales</taxon>
        <taxon>Pichiaceae</taxon>
        <taxon>Pichia</taxon>
    </lineage>
</organism>
<keyword evidence="1" id="KW-0175">Coiled coil</keyword>
<dbReference type="Pfam" id="PF11496">
    <property type="entry name" value="HDA2-3"/>
    <property type="match status" value="1"/>
</dbReference>
<dbReference type="RefSeq" id="XP_029323026.1">
    <property type="nucleotide sequence ID" value="XM_029467166.1"/>
</dbReference>
<feature type="compositionally biased region" description="Low complexity" evidence="2">
    <location>
        <begin position="210"/>
        <end position="231"/>
    </location>
</feature>
<feature type="compositionally biased region" description="Polar residues" evidence="2">
    <location>
        <begin position="751"/>
        <end position="770"/>
    </location>
</feature>
<dbReference type="VEuPathDB" id="FungiDB:C5L36_0D02910"/>
<dbReference type="STRING" id="4909.A0A2U9R9H7"/>
<evidence type="ECO:0000256" key="1">
    <source>
        <dbReference type="SAM" id="Coils"/>
    </source>
</evidence>
<feature type="region of interest" description="Disordered" evidence="2">
    <location>
        <begin position="748"/>
        <end position="770"/>
    </location>
</feature>
<dbReference type="PRINTS" id="PR02093">
    <property type="entry name" value="HDA1SUBUNIT3"/>
</dbReference>
<evidence type="ECO:0000313" key="3">
    <source>
        <dbReference type="EMBL" id="AWU77549.1"/>
    </source>
</evidence>
<keyword evidence="4" id="KW-1185">Reference proteome</keyword>
<feature type="coiled-coil region" evidence="1">
    <location>
        <begin position="598"/>
        <end position="672"/>
    </location>
</feature>
<dbReference type="KEGG" id="pkz:C5L36_0D02910"/>
<feature type="region of interest" description="Disordered" evidence="2">
    <location>
        <begin position="173"/>
        <end position="287"/>
    </location>
</feature>
<dbReference type="GO" id="GO:0070823">
    <property type="term" value="C:HDA1 complex"/>
    <property type="evidence" value="ECO:0007669"/>
    <property type="project" value="InterPro"/>
</dbReference>
<dbReference type="GeneID" id="40385378"/>
<feature type="compositionally biased region" description="Basic and acidic residues" evidence="2">
    <location>
        <begin position="243"/>
        <end position="252"/>
    </location>
</feature>
<dbReference type="InterPro" id="IPR021006">
    <property type="entry name" value="Hda2/3"/>
</dbReference>
<evidence type="ECO:0000256" key="2">
    <source>
        <dbReference type="SAM" id="MobiDB-lite"/>
    </source>
</evidence>
<dbReference type="InterPro" id="IPR026216">
    <property type="entry name" value="HDA3"/>
</dbReference>
<dbReference type="InterPro" id="IPR038609">
    <property type="entry name" value="HDA1_su2/3_sf"/>
</dbReference>
<gene>
    <name evidence="3" type="ORF">C5L36_0D02910</name>
</gene>
<dbReference type="AlphaFoldDB" id="A0A2U9R9H7"/>
<reference evidence="3 4" key="1">
    <citation type="submission" date="2018-06" db="EMBL/GenBank/DDBJ databases">
        <title>Population genomics shows no distinction between pathogenic Candida krusei and environmental Pichia kudriavzevii: One species, four names.</title>
        <authorList>
            <person name="Douglass A.P."/>
            <person name="Offei B."/>
            <person name="Braun-Galleani S."/>
            <person name="Coughlan A.Y."/>
            <person name="Martos A."/>
            <person name="Ortiz-Merino R.A."/>
            <person name="Byrne K.P."/>
            <person name="Wolfe K.H."/>
        </authorList>
    </citation>
    <scope>NUCLEOTIDE SEQUENCE [LARGE SCALE GENOMIC DNA]</scope>
    <source>
        <strain evidence="3 4">CBS573</strain>
    </source>
</reference>
<feature type="compositionally biased region" description="Basic and acidic residues" evidence="2">
    <location>
        <begin position="278"/>
        <end position="287"/>
    </location>
</feature>
<feature type="compositionally biased region" description="Polar residues" evidence="2">
    <location>
        <begin position="173"/>
        <end position="183"/>
    </location>
</feature>
<sequence length="770" mass="89596">MLHLPIMSQPSVYYLPLQYTIYQKCLVDVLIQLHRSNIKAYLKRQEGEVDDEEMDDDAKTMSNESMFEAFIFNYKQITNHPSLLVDYYIPRDLLLLNTKENIVGLSNKYRQVSEILDRLVEKDARKTIVLSVSDAKEMDLVESFLLGKFGLQYYRFSGSSLYYDNHGSFDFHQSSKTNDQVSSEVRKAQNPQDIDEQKRRKPGRQKKSHGSAATSSSNENNNGNGSGPNDGQQRRKKSGRPSTAEKRAREQRAQMSAALANDGTVNGSVESDLSAGNNRRENKEEYIPKLSKNNREFCERLLEKKNKKLNVYLILSSQLKYLLQFEDLKSDLIISLDSKYTDFEEVSKILNYEIPILKPIVVESLEHYEYQMNETMNSIIFDDKKPLKRQQRLMNSKSNEDMRDSFDFRRLLVMLSLAAWSGISVYSAESDSPVSNSLIDWLIDPSNKEYPYPQTLETRIPLIYNQSLIDNVRDTLEAKYDLANNLGVKNLDNYVFFNEKLDNRAPEKTEHNDKKIKLNPEHCEVPERLSYSQYQFYLRELIKETLRQMDEWMEKSGDILHFVHLDETERQYIMDCGNADCGELFKKNRDLKVVVEAREKVLARMDQELEKVSQLNEMLKSRFQEYSELKSGEISDKKTKQNNEMEKLKLRLEELKMSISRAEAESNGVRSKYQETSTKAAESSMLLKKYESLGKLLQEESKGVFRKVQLKCVKDQQAYVTKKIETLTNDQRTWRGYLEILNREFEKRSNGVHQGNATRSGRNARTQTPY</sequence>
<evidence type="ECO:0000313" key="4">
    <source>
        <dbReference type="Proteomes" id="UP000249293"/>
    </source>
</evidence>
<dbReference type="Gene3D" id="3.40.50.12360">
    <property type="match status" value="1"/>
</dbReference>
<feature type="compositionally biased region" description="Polar residues" evidence="2">
    <location>
        <begin position="263"/>
        <end position="277"/>
    </location>
</feature>